<dbReference type="PANTHER" id="PTHR34958:SF1">
    <property type="entry name" value="ARMADILLO-LIKE HELICAL DOMAIN-CONTAINING PROTEIN"/>
    <property type="match status" value="1"/>
</dbReference>
<accession>A0AAP0KMU1</accession>
<comment type="caution">
    <text evidence="2">The sequence shown here is derived from an EMBL/GenBank/DDBJ whole genome shotgun (WGS) entry which is preliminary data.</text>
</comment>
<dbReference type="EMBL" id="JBBNAE010000001">
    <property type="protein sequence ID" value="KAK9154262.1"/>
    <property type="molecule type" value="Genomic_DNA"/>
</dbReference>
<proteinExistence type="predicted"/>
<feature type="region of interest" description="Disordered" evidence="1">
    <location>
        <begin position="1002"/>
        <end position="1038"/>
    </location>
</feature>
<feature type="compositionally biased region" description="Low complexity" evidence="1">
    <location>
        <begin position="243"/>
        <end position="253"/>
    </location>
</feature>
<feature type="compositionally biased region" description="Polar residues" evidence="1">
    <location>
        <begin position="1015"/>
        <end position="1025"/>
    </location>
</feature>
<protein>
    <submittedName>
        <fullName evidence="2">Uncharacterized protein</fullName>
    </submittedName>
</protein>
<feature type="region of interest" description="Disordered" evidence="1">
    <location>
        <begin position="230"/>
        <end position="253"/>
    </location>
</feature>
<dbReference type="PANTHER" id="PTHR34958">
    <property type="entry name" value="CONDITIONAL LOSS-OF-GROWTH 1"/>
    <property type="match status" value="1"/>
</dbReference>
<sequence>MSASFSPSRTHHGSARLQFGVASQRLRSSHGKKPPEPLRRAVADCLSSSSSQSHHGFASDAARTLRDYLAAYSTTDLAYSVLIEHALAERDRSPAVVAKCVSLLKRYLIRYVPSEQTLLQIDQFCASSIYECDSNTNQGVSPWSKSLSQQSGASFISSNATLPSLPVSSFASAAALIKSLNYVRCLVARHNPRRSFQPAAFTGASTASKQALPTLSSLLSRSFNSQLNPVAASSGDSPKVKESSNISISIPSSTDRLEGKENAQYIYKDVLQWRWPVEYQSMLISAESDGGRRPLPVGMHSFFEVGAAALLVGDLEAKVKGQPREHPSKQDAPDLDRLMRPSTLTTATDFASAQSHLRVITASKRAKSERHQVWEDTTVSTFRPRSRPLFQYRPYSEQQPLRLNPVEVQDVIALVCSDTFEASLLKSNVMTVSSRLNNNGGKPSIDVAVSVLVKLVIDMYVLDSRIAAPLTLSMLEEMLTSVRISSRARAFDLILNLGVHAHLLEPMLPDDPPPIEEECSEEGYLNNERQLVPHEKENTDYGKQNEMFSAINNFETWLLNILHETLLLVVQIEEKEETVWASALSCLLYFVCDRGRICRSRLEGLDIRVIKVLLEISRENSWAEIVHCKLICMLTNMFYQISVELVRSVSSIPEFLVEQIDLLGGIEFICLEFSQANSREEKRNLFLVLFDYVLHQINESCLAAGDSEYSNDEIQPLASLLILADAPEAFHISIKHGVEGIGEILRRSMSVVLRRYPNGERLNMLLENLSKKLDSIMTSFSRSDSEFSHRIWITKSFKTSNGICDVTPESCEAKLSWTILHSLLHSERAACRQNGYIWLVELLLAEINKKNDQSIWLAIGNLQKQIKVAGSQDCSVDSDIPLCIWIFCGLLKSKQNFIRLGFLFVVEKLLIRCKMLLDENELLHSARSEVVGYDHVDSRLEKANAVIGIMSKALSLVTQINETDGINILKMCDILFSQLCLKLHSPPDVALGGTVHLDRVHNNNEESGVVGEDSPVTSRETNYRTTEPEESDSRTDSVHGPYFCKTTSLAALLLQGQATVPMQLVAQVPTVLFDWPLIQLAGAATDNIALGVAVGSKGRGNVSGATSDIRAALLLLLIGKCTADPAAFQEVGGEEFFRRLLEDPDSRVAYYCSAFLLKRMMTEQPEKYQRLLQSLIFKAQQSNNEKLLENPYLQIRGILQLSNDLEIDL</sequence>
<organism evidence="2 3">
    <name type="scientific">Stephania japonica</name>
    <dbReference type="NCBI Taxonomy" id="461633"/>
    <lineage>
        <taxon>Eukaryota</taxon>
        <taxon>Viridiplantae</taxon>
        <taxon>Streptophyta</taxon>
        <taxon>Embryophyta</taxon>
        <taxon>Tracheophyta</taxon>
        <taxon>Spermatophyta</taxon>
        <taxon>Magnoliopsida</taxon>
        <taxon>Ranunculales</taxon>
        <taxon>Menispermaceae</taxon>
        <taxon>Menispermoideae</taxon>
        <taxon>Cissampelideae</taxon>
        <taxon>Stephania</taxon>
    </lineage>
</organism>
<evidence type="ECO:0000313" key="2">
    <source>
        <dbReference type="EMBL" id="KAK9154262.1"/>
    </source>
</evidence>
<reference evidence="2 3" key="1">
    <citation type="submission" date="2024-01" db="EMBL/GenBank/DDBJ databases">
        <title>Genome assemblies of Stephania.</title>
        <authorList>
            <person name="Yang L."/>
        </authorList>
    </citation>
    <scope>NUCLEOTIDE SEQUENCE [LARGE SCALE GENOMIC DNA]</scope>
    <source>
        <strain evidence="2">QJT</strain>
        <tissue evidence="2">Leaf</tissue>
    </source>
</reference>
<evidence type="ECO:0000313" key="3">
    <source>
        <dbReference type="Proteomes" id="UP001417504"/>
    </source>
</evidence>
<name>A0AAP0KMU1_9MAGN</name>
<evidence type="ECO:0000256" key="1">
    <source>
        <dbReference type="SAM" id="MobiDB-lite"/>
    </source>
</evidence>
<dbReference type="AlphaFoldDB" id="A0AAP0KMU1"/>
<gene>
    <name evidence="2" type="ORF">Sjap_001742</name>
</gene>
<keyword evidence="3" id="KW-1185">Reference proteome</keyword>
<dbReference type="Proteomes" id="UP001417504">
    <property type="component" value="Unassembled WGS sequence"/>
</dbReference>